<dbReference type="InterPro" id="IPR001910">
    <property type="entry name" value="Inosine/uridine_hydrolase_dom"/>
</dbReference>
<evidence type="ECO:0000256" key="1">
    <source>
        <dbReference type="ARBA" id="ARBA00022801"/>
    </source>
</evidence>
<keyword evidence="5" id="KW-1185">Reference proteome</keyword>
<name>A0ABU8S7P4_9SPHN</name>
<comment type="caution">
    <text evidence="4">The sequence shown here is derived from an EMBL/GenBank/DDBJ whole genome shotgun (WGS) entry which is preliminary data.</text>
</comment>
<dbReference type="Gene3D" id="3.90.245.10">
    <property type="entry name" value="Ribonucleoside hydrolase-like"/>
    <property type="match status" value="1"/>
</dbReference>
<evidence type="ECO:0000256" key="2">
    <source>
        <dbReference type="ARBA" id="ARBA00023295"/>
    </source>
</evidence>
<protein>
    <submittedName>
        <fullName evidence="4">Nucleoside hydrolase</fullName>
    </submittedName>
</protein>
<dbReference type="InterPro" id="IPR036452">
    <property type="entry name" value="Ribo_hydro-like"/>
</dbReference>
<dbReference type="RefSeq" id="WP_339966153.1">
    <property type="nucleotide sequence ID" value="NZ_JBBHJY010000003.1"/>
</dbReference>
<keyword evidence="1 4" id="KW-0378">Hydrolase</keyword>
<dbReference type="GO" id="GO:0016787">
    <property type="term" value="F:hydrolase activity"/>
    <property type="evidence" value="ECO:0007669"/>
    <property type="project" value="UniProtKB-KW"/>
</dbReference>
<dbReference type="EMBL" id="JBBHJY010000003">
    <property type="protein sequence ID" value="MEJ6009845.1"/>
    <property type="molecule type" value="Genomic_DNA"/>
</dbReference>
<organism evidence="4 5">
    <name type="scientific">Novosphingobium aquae</name>
    <dbReference type="NCBI Taxonomy" id="3133435"/>
    <lineage>
        <taxon>Bacteria</taxon>
        <taxon>Pseudomonadati</taxon>
        <taxon>Pseudomonadota</taxon>
        <taxon>Alphaproteobacteria</taxon>
        <taxon>Sphingomonadales</taxon>
        <taxon>Sphingomonadaceae</taxon>
        <taxon>Novosphingobium</taxon>
    </lineage>
</organism>
<gene>
    <name evidence="4" type="ORF">WG900_07925</name>
</gene>
<sequence>MIWSRRGAVGAGIAAALATGARLSAAAPRMIPQKVGARVIVDNDFAGDPDGLVALAHQLLAPRSHVVLVTSSFLSSEFKDPAKIEGQTARQGYDIALETISRLKLPHPVPVVGGAEGPVSPTREPSVAAYAIVAEAMRDHSLPLIFTCGGPLTNLAEALRQEPKIATRMKVIWIGGGGYPDGGWEYNLAMDAEAAREVIERSKVPLWQVPQPAYRQMGYSIAEMAADLRPISPFTEWLYDRFTTPPDFVELGGVWPMGDSPLVLLSAITSETSQSHEIPARRIGKDLRYGEAIPGRTIRVFDVLDARTTHADFLARLRLHSAAKVK</sequence>
<dbReference type="InterPro" id="IPR023186">
    <property type="entry name" value="IUNH"/>
</dbReference>
<dbReference type="SUPFAM" id="SSF53590">
    <property type="entry name" value="Nucleoside hydrolase"/>
    <property type="match status" value="1"/>
</dbReference>
<evidence type="ECO:0000313" key="5">
    <source>
        <dbReference type="Proteomes" id="UP001379235"/>
    </source>
</evidence>
<dbReference type="Pfam" id="PF01156">
    <property type="entry name" value="IU_nuc_hydro"/>
    <property type="match status" value="1"/>
</dbReference>
<reference evidence="4 5" key="1">
    <citation type="submission" date="2024-03" db="EMBL/GenBank/DDBJ databases">
        <authorList>
            <person name="Jo J.-H."/>
        </authorList>
    </citation>
    <scope>NUCLEOTIDE SEQUENCE [LARGE SCALE GENOMIC DNA]</scope>
    <source>
        <strain evidence="4 5">AS3R-12</strain>
    </source>
</reference>
<dbReference type="PANTHER" id="PTHR12304:SF4">
    <property type="entry name" value="URIDINE NUCLEOSIDASE"/>
    <property type="match status" value="1"/>
</dbReference>
<feature type="domain" description="Inosine/uridine-preferring nucleoside hydrolase" evidence="3">
    <location>
        <begin position="39"/>
        <end position="210"/>
    </location>
</feature>
<dbReference type="PANTHER" id="PTHR12304">
    <property type="entry name" value="INOSINE-URIDINE PREFERRING NUCLEOSIDE HYDROLASE"/>
    <property type="match status" value="1"/>
</dbReference>
<dbReference type="Proteomes" id="UP001379235">
    <property type="component" value="Unassembled WGS sequence"/>
</dbReference>
<proteinExistence type="predicted"/>
<accession>A0ABU8S7P4</accession>
<evidence type="ECO:0000313" key="4">
    <source>
        <dbReference type="EMBL" id="MEJ6009845.1"/>
    </source>
</evidence>
<keyword evidence="2" id="KW-0326">Glycosidase</keyword>
<evidence type="ECO:0000259" key="3">
    <source>
        <dbReference type="Pfam" id="PF01156"/>
    </source>
</evidence>